<organism evidence="8 9">
    <name type="scientific">Coprococcus catus</name>
    <dbReference type="NCBI Taxonomy" id="116085"/>
    <lineage>
        <taxon>Bacteria</taxon>
        <taxon>Bacillati</taxon>
        <taxon>Bacillota</taxon>
        <taxon>Clostridia</taxon>
        <taxon>Lachnospirales</taxon>
        <taxon>Lachnospiraceae</taxon>
        <taxon>Coprococcus</taxon>
    </lineage>
</organism>
<name>A0A3E2TNM5_9FIRM</name>
<comment type="caution">
    <text evidence="8">The sequence shown here is derived from an EMBL/GenBank/DDBJ whole genome shotgun (WGS) entry which is preliminary data.</text>
</comment>
<evidence type="ECO:0000256" key="5">
    <source>
        <dbReference type="ARBA" id="ARBA00023136"/>
    </source>
</evidence>
<feature type="transmembrane region" description="Helical" evidence="6">
    <location>
        <begin position="248"/>
        <end position="271"/>
    </location>
</feature>
<dbReference type="InterPro" id="IPR050327">
    <property type="entry name" value="Proton-linked_MCT"/>
</dbReference>
<evidence type="ECO:0000313" key="8">
    <source>
        <dbReference type="EMBL" id="RGB79914.1"/>
    </source>
</evidence>
<comment type="subcellular location">
    <subcellularLocation>
        <location evidence="1">Cell membrane</location>
        <topology evidence="1">Multi-pass membrane protein</topology>
    </subcellularLocation>
</comment>
<dbReference type="InterPro" id="IPR011701">
    <property type="entry name" value="MFS"/>
</dbReference>
<keyword evidence="4 6" id="KW-1133">Transmembrane helix</keyword>
<dbReference type="GO" id="GO:0005886">
    <property type="term" value="C:plasma membrane"/>
    <property type="evidence" value="ECO:0007669"/>
    <property type="project" value="UniProtKB-SubCell"/>
</dbReference>
<feature type="transmembrane region" description="Helical" evidence="6">
    <location>
        <begin position="368"/>
        <end position="390"/>
    </location>
</feature>
<evidence type="ECO:0000256" key="6">
    <source>
        <dbReference type="SAM" id="Phobius"/>
    </source>
</evidence>
<evidence type="ECO:0000259" key="7">
    <source>
        <dbReference type="PROSITE" id="PS50850"/>
    </source>
</evidence>
<feature type="domain" description="Major facilitator superfamily (MFS) profile" evidence="7">
    <location>
        <begin position="6"/>
        <end position="394"/>
    </location>
</feature>
<dbReference type="InterPro" id="IPR020846">
    <property type="entry name" value="MFS_dom"/>
</dbReference>
<feature type="transmembrane region" description="Helical" evidence="6">
    <location>
        <begin position="136"/>
        <end position="160"/>
    </location>
</feature>
<dbReference type="SUPFAM" id="SSF103473">
    <property type="entry name" value="MFS general substrate transporter"/>
    <property type="match status" value="1"/>
</dbReference>
<dbReference type="InterPro" id="IPR036259">
    <property type="entry name" value="MFS_trans_sf"/>
</dbReference>
<evidence type="ECO:0000256" key="1">
    <source>
        <dbReference type="ARBA" id="ARBA00004651"/>
    </source>
</evidence>
<sequence length="397" mass="42155">MGKKINRSYILVCGVLVLLCMGLIYAWSIFVGPIESDFGWTRTQTSMTFSISMLGFSIGGLSAGYIQKAKSPKFVVTLGAVLLLAGFLSCSQIHQLWQLFVFYGVFCGYGVGLCYNVWLGTTLANYNDKTGFASGWLLMGFGLGGFILGKAASAMLYSPLGWRKTFIIIGIIVFILLIVTLPLLVVPEKNDSTETTVSAGNDYSPSQMLRTPAFWLYLIWCMILLGVGLAIIGQAAMFTIDTGASPAFAATAVGMLSIGNGASRVVLGIVFDKKGRPTAALTASILTTAGIILLTIGYVAHALPIVVVALFLCGFGYGAISSVNPASTRLIFGGTNFQKNFGMIFVLSSPAIFIGNSVSSVVKTATGSYMLFLYGAIIVSVIGLALTLLVERAIKKI</sequence>
<evidence type="ECO:0000256" key="2">
    <source>
        <dbReference type="ARBA" id="ARBA00022448"/>
    </source>
</evidence>
<feature type="transmembrane region" description="Helical" evidence="6">
    <location>
        <begin position="47"/>
        <end position="67"/>
    </location>
</feature>
<protein>
    <submittedName>
        <fullName evidence="8">MFS transporter</fullName>
    </submittedName>
</protein>
<gene>
    <name evidence="8" type="ORF">DW070_08260</name>
</gene>
<feature type="transmembrane region" description="Helical" evidence="6">
    <location>
        <begin position="166"/>
        <end position="186"/>
    </location>
</feature>
<dbReference type="EMBL" id="QVEP01000016">
    <property type="protein sequence ID" value="RGB79914.1"/>
    <property type="molecule type" value="Genomic_DNA"/>
</dbReference>
<dbReference type="Proteomes" id="UP000260773">
    <property type="component" value="Unassembled WGS sequence"/>
</dbReference>
<dbReference type="PANTHER" id="PTHR11360">
    <property type="entry name" value="MONOCARBOXYLATE TRANSPORTER"/>
    <property type="match status" value="1"/>
</dbReference>
<feature type="transmembrane region" description="Helical" evidence="6">
    <location>
        <begin position="74"/>
        <end position="94"/>
    </location>
</feature>
<dbReference type="Pfam" id="PF07690">
    <property type="entry name" value="MFS_1"/>
    <property type="match status" value="1"/>
</dbReference>
<feature type="transmembrane region" description="Helical" evidence="6">
    <location>
        <begin position="100"/>
        <end position="124"/>
    </location>
</feature>
<dbReference type="Gene3D" id="1.20.1250.20">
    <property type="entry name" value="MFS general substrate transporter like domains"/>
    <property type="match status" value="2"/>
</dbReference>
<keyword evidence="3 6" id="KW-0812">Transmembrane</keyword>
<keyword evidence="2" id="KW-0813">Transport</keyword>
<proteinExistence type="predicted"/>
<dbReference type="AlphaFoldDB" id="A0A3E2TNM5"/>
<evidence type="ECO:0000256" key="3">
    <source>
        <dbReference type="ARBA" id="ARBA00022692"/>
    </source>
</evidence>
<feature type="transmembrane region" description="Helical" evidence="6">
    <location>
        <begin position="341"/>
        <end position="362"/>
    </location>
</feature>
<evidence type="ECO:0000313" key="9">
    <source>
        <dbReference type="Proteomes" id="UP000260773"/>
    </source>
</evidence>
<evidence type="ECO:0000256" key="4">
    <source>
        <dbReference type="ARBA" id="ARBA00022989"/>
    </source>
</evidence>
<reference evidence="8 9" key="1">
    <citation type="submission" date="2018-08" db="EMBL/GenBank/DDBJ databases">
        <title>A genome reference for cultivated species of the human gut microbiota.</title>
        <authorList>
            <person name="Zou Y."/>
            <person name="Xue W."/>
            <person name="Luo G."/>
        </authorList>
    </citation>
    <scope>NUCLEOTIDE SEQUENCE [LARGE SCALE GENOMIC DNA]</scope>
    <source>
        <strain evidence="8 9">AF45-17</strain>
    </source>
</reference>
<feature type="transmembrane region" description="Helical" evidence="6">
    <location>
        <begin position="214"/>
        <end position="236"/>
    </location>
</feature>
<feature type="transmembrane region" description="Helical" evidence="6">
    <location>
        <begin position="9"/>
        <end position="27"/>
    </location>
</feature>
<dbReference type="GO" id="GO:0022857">
    <property type="term" value="F:transmembrane transporter activity"/>
    <property type="evidence" value="ECO:0007669"/>
    <property type="project" value="InterPro"/>
</dbReference>
<keyword evidence="5 6" id="KW-0472">Membrane</keyword>
<accession>A0A3E2TNM5</accession>
<feature type="transmembrane region" description="Helical" evidence="6">
    <location>
        <begin position="302"/>
        <end position="320"/>
    </location>
</feature>
<dbReference type="PROSITE" id="PS50850">
    <property type="entry name" value="MFS"/>
    <property type="match status" value="1"/>
</dbReference>
<feature type="transmembrane region" description="Helical" evidence="6">
    <location>
        <begin position="278"/>
        <end position="296"/>
    </location>
</feature>